<accession>A0A2W5WGX9</accession>
<organism evidence="1 2">
    <name type="scientific">Caulobacter segnis</name>
    <dbReference type="NCBI Taxonomy" id="88688"/>
    <lineage>
        <taxon>Bacteria</taxon>
        <taxon>Pseudomonadati</taxon>
        <taxon>Pseudomonadota</taxon>
        <taxon>Alphaproteobacteria</taxon>
        <taxon>Caulobacterales</taxon>
        <taxon>Caulobacteraceae</taxon>
        <taxon>Caulobacter</taxon>
    </lineage>
</organism>
<dbReference type="RefSeq" id="WP_304279610.1">
    <property type="nucleotide sequence ID" value="NZ_QFQZ01000050.1"/>
</dbReference>
<proteinExistence type="predicted"/>
<name>A0A2W5WGX9_9CAUL</name>
<evidence type="ECO:0000313" key="1">
    <source>
        <dbReference type="EMBL" id="PZR32918.1"/>
    </source>
</evidence>
<reference evidence="1 2" key="1">
    <citation type="submission" date="2017-08" db="EMBL/GenBank/DDBJ databases">
        <title>Infants hospitalized years apart are colonized by the same room-sourced microbial strains.</title>
        <authorList>
            <person name="Brooks B."/>
            <person name="Olm M.R."/>
            <person name="Firek B.A."/>
            <person name="Baker R."/>
            <person name="Thomas B.C."/>
            <person name="Morowitz M.J."/>
            <person name="Banfield J.F."/>
        </authorList>
    </citation>
    <scope>NUCLEOTIDE SEQUENCE [LARGE SCALE GENOMIC DNA]</scope>
    <source>
        <strain evidence="1">S2_003_000_R2_4</strain>
    </source>
</reference>
<protein>
    <submittedName>
        <fullName evidence="1">Uncharacterized protein</fullName>
    </submittedName>
</protein>
<dbReference type="Proteomes" id="UP000249393">
    <property type="component" value="Unassembled WGS sequence"/>
</dbReference>
<gene>
    <name evidence="1" type="ORF">DI526_14975</name>
</gene>
<evidence type="ECO:0000313" key="2">
    <source>
        <dbReference type="Proteomes" id="UP000249393"/>
    </source>
</evidence>
<dbReference type="EMBL" id="QFQZ01000050">
    <property type="protein sequence ID" value="PZR32918.1"/>
    <property type="molecule type" value="Genomic_DNA"/>
</dbReference>
<comment type="caution">
    <text evidence="1">The sequence shown here is derived from an EMBL/GenBank/DDBJ whole genome shotgun (WGS) entry which is preliminary data.</text>
</comment>
<dbReference type="AlphaFoldDB" id="A0A2W5WGX9"/>
<sequence length="246" mass="28225">MTINFKPTQAWSYQGREIRFERFIDEDLLHFTDQRTLTPFLVDSGIEAPKPPTMRWALEAYACGKLIRLSSLVEGAARKLAAKREYDGEEIRKKDRFAILRRYLVSALDRLGVSGGSDARLNQIVANLWSEAPDEVRALKVRPHPRSIRRWLAERGSPGERQLKQMMSQSGRVVRAPRLEGLVRDKLNELALLYWADASKSIGDVYARLFTDIEQMNQERSQKGQGPLRCPSKETLRKLIRALEGF</sequence>